<dbReference type="HOGENOM" id="CLU_3171073_0_0_9"/>
<dbReference type="EMBL" id="CP002869">
    <property type="protein sequence ID" value="AEI45981.1"/>
    <property type="molecule type" value="Genomic_DNA"/>
</dbReference>
<reference evidence="1 2" key="2">
    <citation type="journal article" date="2013" name="Genome Announc.">
        <title>Genome Sequence of Growth-Improving Paenibacillus mucilaginosus Strain KNP414.</title>
        <authorList>
            <person name="Lu J.J."/>
            <person name="Wang J.F."/>
            <person name="Hu X.F."/>
        </authorList>
    </citation>
    <scope>NUCLEOTIDE SEQUENCE [LARGE SCALE GENOMIC DNA]</scope>
    <source>
        <strain evidence="1 2">KNP414</strain>
    </source>
</reference>
<dbReference type="Proteomes" id="UP000006620">
    <property type="component" value="Chromosome"/>
</dbReference>
<proteinExistence type="predicted"/>
<dbReference type="AlphaFoldDB" id="F8F7H2"/>
<evidence type="ECO:0000313" key="1">
    <source>
        <dbReference type="EMBL" id="AEI45981.1"/>
    </source>
</evidence>
<evidence type="ECO:0000313" key="2">
    <source>
        <dbReference type="Proteomes" id="UP000006620"/>
    </source>
</evidence>
<organism evidence="1 2">
    <name type="scientific">Paenibacillus mucilaginosus (strain KNP414)</name>
    <dbReference type="NCBI Taxonomy" id="1036673"/>
    <lineage>
        <taxon>Bacteria</taxon>
        <taxon>Bacillati</taxon>
        <taxon>Bacillota</taxon>
        <taxon>Bacilli</taxon>
        <taxon>Bacillales</taxon>
        <taxon>Paenibacillaceae</taxon>
        <taxon>Paenibacillus</taxon>
    </lineage>
</organism>
<name>F8F7H2_PAEMK</name>
<protein>
    <submittedName>
        <fullName evidence="1">Uncharacterized protein</fullName>
    </submittedName>
</protein>
<gene>
    <name evidence="1" type="ordered locus">KNP414_07487</name>
</gene>
<sequence>MISYNSFSFTGQAVATTETQHFLKSACNEPGECDILKKVADKQGDNK</sequence>
<dbReference type="KEGG" id="pms:KNP414_07487"/>
<accession>F8F7H2</accession>
<reference evidence="2" key="1">
    <citation type="submission" date="2011-06" db="EMBL/GenBank/DDBJ databases">
        <title>Complete genome sequence of Paenibacillus mucilaginosus KNP414.</title>
        <authorList>
            <person name="Wang J."/>
            <person name="Hu S."/>
            <person name="Hu X."/>
            <person name="Zhang B."/>
            <person name="Dong D."/>
            <person name="Zhang S."/>
            <person name="Zhao K."/>
            <person name="Wu D."/>
        </authorList>
    </citation>
    <scope>NUCLEOTIDE SEQUENCE [LARGE SCALE GENOMIC DNA]</scope>
    <source>
        <strain evidence="2">KNP414</strain>
    </source>
</reference>